<dbReference type="PANTHER" id="PTHR47327:SF18">
    <property type="entry name" value="PAN DOMAIN PROTEIN"/>
    <property type="match status" value="1"/>
</dbReference>
<evidence type="ECO:0000256" key="1">
    <source>
        <dbReference type="SAM" id="SignalP"/>
    </source>
</evidence>
<organism evidence="3 4">
    <name type="scientific">Wuchereria bancrofti</name>
    <dbReference type="NCBI Taxonomy" id="6293"/>
    <lineage>
        <taxon>Eukaryota</taxon>
        <taxon>Metazoa</taxon>
        <taxon>Ecdysozoa</taxon>
        <taxon>Nematoda</taxon>
        <taxon>Chromadorea</taxon>
        <taxon>Rhabditida</taxon>
        <taxon>Spirurina</taxon>
        <taxon>Spiruromorpha</taxon>
        <taxon>Filarioidea</taxon>
        <taxon>Onchocercidae</taxon>
        <taxon>Wuchereria</taxon>
    </lineage>
</organism>
<proteinExistence type="predicted"/>
<dbReference type="SUPFAM" id="SSF57414">
    <property type="entry name" value="Hairpin loop containing domain-like"/>
    <property type="match status" value="1"/>
</dbReference>
<dbReference type="WBParaSite" id="mrna-Wban_07186">
    <property type="protein sequence ID" value="mrna-Wban_07186"/>
    <property type="gene ID" value="Wban_07186"/>
</dbReference>
<keyword evidence="1" id="KW-0732">Signal</keyword>
<reference evidence="3" key="1">
    <citation type="submission" date="2015-03" db="EMBL/GenBank/DDBJ databases">
        <title>Wuchereria bancrofti Genome Sequencing Papua New Guinea Strain.</title>
        <authorList>
            <person name="Small S.T."/>
            <person name="Serre D."/>
            <person name="Zimmerman P.A."/>
        </authorList>
    </citation>
    <scope>NUCLEOTIDE SEQUENCE [LARGE SCALE GENOMIC DNA]</scope>
    <source>
        <strain evidence="3">pt0022</strain>
    </source>
</reference>
<reference evidence="4" key="3">
    <citation type="submission" date="2024-02" db="UniProtKB">
        <authorList>
            <consortium name="WormBaseParasite"/>
        </authorList>
    </citation>
    <scope>IDENTIFICATION</scope>
    <source>
        <strain evidence="4">pt0022</strain>
    </source>
</reference>
<feature type="signal peptide" evidence="1">
    <location>
        <begin position="1"/>
        <end position="29"/>
    </location>
</feature>
<accession>A0AAF5PYG8</accession>
<feature type="domain" description="Apple" evidence="2">
    <location>
        <begin position="398"/>
        <end position="485"/>
    </location>
</feature>
<evidence type="ECO:0000313" key="3">
    <source>
        <dbReference type="Proteomes" id="UP000093561"/>
    </source>
</evidence>
<dbReference type="AlphaFoldDB" id="A0AAF5PYG8"/>
<dbReference type="Gene3D" id="3.50.4.10">
    <property type="entry name" value="Hepatocyte Growth Factor"/>
    <property type="match status" value="1"/>
</dbReference>
<evidence type="ECO:0000313" key="4">
    <source>
        <dbReference type="WBParaSite" id="mrna-Wban_07186"/>
    </source>
</evidence>
<dbReference type="InterPro" id="IPR052774">
    <property type="entry name" value="Celegans_DevNeuronal_Protein"/>
</dbReference>
<dbReference type="GO" id="GO:0009653">
    <property type="term" value="P:anatomical structure morphogenesis"/>
    <property type="evidence" value="ECO:0007669"/>
    <property type="project" value="TreeGrafter"/>
</dbReference>
<dbReference type="Pfam" id="PF00024">
    <property type="entry name" value="PAN_1"/>
    <property type="match status" value="2"/>
</dbReference>
<reference evidence="3" key="2">
    <citation type="journal article" date="2016" name="Mol. Ecol.">
        <title>Population genomics of the filarial nematode parasite Wuchereria bancrofti from mosquitoes.</title>
        <authorList>
            <person name="Small S.T."/>
            <person name="Reimer L.J."/>
            <person name="Tisch D.J."/>
            <person name="King C.L."/>
            <person name="Christensen B.M."/>
            <person name="Siba P.M."/>
            <person name="Kazura J.W."/>
            <person name="Serre D."/>
            <person name="Zimmerman P.A."/>
        </authorList>
    </citation>
    <scope>NUCLEOTIDE SEQUENCE</scope>
    <source>
        <strain evidence="3">pt0022</strain>
    </source>
</reference>
<protein>
    <submittedName>
        <fullName evidence="4">Apple domain-containing protein</fullName>
    </submittedName>
</protein>
<feature type="chain" id="PRO_5042281740" evidence="1">
    <location>
        <begin position="30"/>
        <end position="607"/>
    </location>
</feature>
<evidence type="ECO:0000259" key="2">
    <source>
        <dbReference type="PROSITE" id="PS50948"/>
    </source>
</evidence>
<dbReference type="SMART" id="SM00473">
    <property type="entry name" value="PAN_AP"/>
    <property type="match status" value="3"/>
</dbReference>
<dbReference type="Proteomes" id="UP000093561">
    <property type="component" value="Unassembled WGS sequence"/>
</dbReference>
<dbReference type="InterPro" id="IPR003609">
    <property type="entry name" value="Pan_app"/>
</dbReference>
<feature type="domain" description="Apple" evidence="2">
    <location>
        <begin position="500"/>
        <end position="585"/>
    </location>
</feature>
<sequence length="607" mass="68533">MAITVAFTVSFINLPLLLLLLSAVGNCKSNIDALKPCFEQHIGQQLSDLSPYHSEWRMKTPEECLLFCALSSSRCRSTVHDTFQHICHYFLDDGQQHSQIARGMVYFRVVEKKCLDQFLNGFNLTFLGSEFAISETSPSTPKYDTDIGFIELQRPAVAHANPLIHVPPGGRAITPTPYFDYFDNQQKLKNNEKFDESNLTIATSIMTTSDKTNLPANGITVNTFTSSPTALSKVLSRDYQIYDESAHMIPASKFFMSTFPTLLSTHKENLFNLTSRRTKALEQSSHETHSSDDALSFTENIRKLPTLSANFGKDRQEDGVDLNKLLKMVTEDIRRSPIKTSVIDMEKLDEKSNEMMTFLNAKKSILDKLIPISTAKSISMTFSKQNSRTERLLPTAICGSDEREVWLTVVNAVLERNRLQKETSAASYNSCKIKCNLITVSGRECTSFTYDEVKRHCVTHTNNNAVVASLAFSPSPESDFNIQTAVKFCYPESLILLEECSEFTAFLDYAIDIEPWEIFDGIPRGHQGLHACIELCVLAPHFHCKSAAFVVNLGKCLLYDENSLSSPEHFQEHQEYGLIYFENGCKQFDKTQIPTKRLPMKRPSNVR</sequence>
<name>A0AAF5PYG8_WUCBA</name>
<dbReference type="PANTHER" id="PTHR47327">
    <property type="entry name" value="FI18240P1-RELATED"/>
    <property type="match status" value="1"/>
</dbReference>
<dbReference type="PROSITE" id="PS50948">
    <property type="entry name" value="PAN"/>
    <property type="match status" value="2"/>
</dbReference>